<dbReference type="Gene3D" id="3.40.630.30">
    <property type="match status" value="1"/>
</dbReference>
<evidence type="ECO:0000313" key="2">
    <source>
        <dbReference type="EMBL" id="WFT75754.1"/>
    </source>
</evidence>
<evidence type="ECO:0000313" key="3">
    <source>
        <dbReference type="Proteomes" id="UP001221597"/>
    </source>
</evidence>
<keyword evidence="3" id="KW-1185">Reference proteome</keyword>
<sequence length="138" mass="16120">MERNSQFQEYLHHKIMEYNEDFSLHHSLTRRRNSAQPINMIVTNIDNKWVGGMSAELYSSWLEIIDLWFSRSFRGIGIGTELLHKAESMARKRGAEYSMLTTFDYQAKSFYEAKGYKVVGELKDHPPGLSFYTLTKSL</sequence>
<protein>
    <submittedName>
        <fullName evidence="2">GNAT family N-acetyltransferase</fullName>
    </submittedName>
</protein>
<organism evidence="2 3">
    <name type="scientific">Halobacillus naozhouensis</name>
    <dbReference type="NCBI Taxonomy" id="554880"/>
    <lineage>
        <taxon>Bacteria</taxon>
        <taxon>Bacillati</taxon>
        <taxon>Bacillota</taxon>
        <taxon>Bacilli</taxon>
        <taxon>Bacillales</taxon>
        <taxon>Bacillaceae</taxon>
        <taxon>Halobacillus</taxon>
    </lineage>
</organism>
<dbReference type="InterPro" id="IPR016181">
    <property type="entry name" value="Acyl_CoA_acyltransferase"/>
</dbReference>
<feature type="domain" description="N-acetyltransferase" evidence="1">
    <location>
        <begin position="1"/>
        <end position="138"/>
    </location>
</feature>
<dbReference type="EMBL" id="CP121671">
    <property type="protein sequence ID" value="WFT75754.1"/>
    <property type="molecule type" value="Genomic_DNA"/>
</dbReference>
<dbReference type="SUPFAM" id="SSF55729">
    <property type="entry name" value="Acyl-CoA N-acyltransferases (Nat)"/>
    <property type="match status" value="1"/>
</dbReference>
<dbReference type="InterPro" id="IPR000182">
    <property type="entry name" value="GNAT_dom"/>
</dbReference>
<dbReference type="CDD" id="cd04301">
    <property type="entry name" value="NAT_SF"/>
    <property type="match status" value="1"/>
</dbReference>
<dbReference type="PROSITE" id="PS51186">
    <property type="entry name" value="GNAT"/>
    <property type="match status" value="1"/>
</dbReference>
<dbReference type="Pfam" id="PF00583">
    <property type="entry name" value="Acetyltransf_1"/>
    <property type="match status" value="1"/>
</dbReference>
<gene>
    <name evidence="2" type="ORF">P9989_05045</name>
</gene>
<dbReference type="Proteomes" id="UP001221597">
    <property type="component" value="Chromosome"/>
</dbReference>
<reference evidence="2 3" key="1">
    <citation type="submission" date="2023-04" db="EMBL/GenBank/DDBJ databases">
        <title>Genome sequence of Halobacillus naozhouensis KACC 21980.</title>
        <authorList>
            <person name="Kim S."/>
            <person name="Heo J."/>
            <person name="Kwon S.-W."/>
        </authorList>
    </citation>
    <scope>NUCLEOTIDE SEQUENCE [LARGE SCALE GENOMIC DNA]</scope>
    <source>
        <strain evidence="2 3">KCTC 13234</strain>
    </source>
</reference>
<accession>A0ABY8J2G8</accession>
<name>A0ABY8J2G8_9BACI</name>
<evidence type="ECO:0000259" key="1">
    <source>
        <dbReference type="PROSITE" id="PS51186"/>
    </source>
</evidence>
<proteinExistence type="predicted"/>
<dbReference type="RefSeq" id="WP_283077718.1">
    <property type="nucleotide sequence ID" value="NZ_CP121671.1"/>
</dbReference>